<feature type="transmembrane region" description="Helical" evidence="7">
    <location>
        <begin position="192"/>
        <end position="214"/>
    </location>
</feature>
<feature type="domain" description="ABC transmembrane type-1" evidence="8">
    <location>
        <begin position="98"/>
        <end position="316"/>
    </location>
</feature>
<dbReference type="GO" id="GO:0005886">
    <property type="term" value="C:plasma membrane"/>
    <property type="evidence" value="ECO:0007669"/>
    <property type="project" value="UniProtKB-SubCell"/>
</dbReference>
<name>A0A543B216_9ACTN</name>
<evidence type="ECO:0000256" key="5">
    <source>
        <dbReference type="ARBA" id="ARBA00022989"/>
    </source>
</evidence>
<dbReference type="AlphaFoldDB" id="A0A543B216"/>
<keyword evidence="10" id="KW-1185">Reference proteome</keyword>
<gene>
    <name evidence="9" type="ORF">FB566_4364</name>
</gene>
<dbReference type="Gene3D" id="1.10.3720.10">
    <property type="entry name" value="MetI-like"/>
    <property type="match status" value="1"/>
</dbReference>
<comment type="similarity">
    <text evidence="7">Belongs to the binding-protein-dependent transport system permease family.</text>
</comment>
<dbReference type="EMBL" id="VFOW01000001">
    <property type="protein sequence ID" value="TQL78770.1"/>
    <property type="molecule type" value="Genomic_DNA"/>
</dbReference>
<evidence type="ECO:0000313" key="10">
    <source>
        <dbReference type="Proteomes" id="UP000317043"/>
    </source>
</evidence>
<comment type="subcellular location">
    <subcellularLocation>
        <location evidence="1 7">Cell membrane</location>
        <topology evidence="1 7">Multi-pass membrane protein</topology>
    </subcellularLocation>
</comment>
<feature type="transmembrane region" description="Helical" evidence="7">
    <location>
        <begin position="102"/>
        <end position="123"/>
    </location>
</feature>
<evidence type="ECO:0000259" key="8">
    <source>
        <dbReference type="PROSITE" id="PS50928"/>
    </source>
</evidence>
<sequence>MNLTDQLSKFGVLGIGLAAFVLVVLAVLYVGNIVPHRPKSLTAGMVFLIPTLILVGIGLVVPAIRTTILSFGDRKGEGNVGFANYEWVFTDPEILSVVRNSAIWVILTPLLATAVGLVYATIIDRSPFEKLAKTLVFLPMAISFVGAAIIWKFVYDYKQIGNQIGLLNQIVVWIFGEGSAQHWLAVPFWNNLFLIVVMVWIQAGFATVVLSAAIKGVPSEITEAARLDGVNAWQMFWKVTIPSIRPAIVVVMVTMSIAALKLFDIVRTMTGGGDGTSVLAYEMYSQSFPGQQTGRGAALAVVLFILVIPIIIYQVRNLRQRKEVR</sequence>
<keyword evidence="5 7" id="KW-1133">Transmembrane helix</keyword>
<dbReference type="PANTHER" id="PTHR30193">
    <property type="entry name" value="ABC TRANSPORTER PERMEASE PROTEIN"/>
    <property type="match status" value="1"/>
</dbReference>
<dbReference type="PROSITE" id="PS50928">
    <property type="entry name" value="ABC_TM1"/>
    <property type="match status" value="1"/>
</dbReference>
<dbReference type="InterPro" id="IPR051393">
    <property type="entry name" value="ABC_transporter_permease"/>
</dbReference>
<dbReference type="Proteomes" id="UP000317043">
    <property type="component" value="Unassembled WGS sequence"/>
</dbReference>
<evidence type="ECO:0000256" key="1">
    <source>
        <dbReference type="ARBA" id="ARBA00004651"/>
    </source>
</evidence>
<dbReference type="SUPFAM" id="SSF161098">
    <property type="entry name" value="MetI-like"/>
    <property type="match status" value="1"/>
</dbReference>
<evidence type="ECO:0000256" key="3">
    <source>
        <dbReference type="ARBA" id="ARBA00022475"/>
    </source>
</evidence>
<feature type="transmembrane region" description="Helical" evidence="7">
    <location>
        <begin position="135"/>
        <end position="154"/>
    </location>
</feature>
<dbReference type="InParanoid" id="A0A543B216"/>
<evidence type="ECO:0000256" key="4">
    <source>
        <dbReference type="ARBA" id="ARBA00022692"/>
    </source>
</evidence>
<keyword evidence="3" id="KW-1003">Cell membrane</keyword>
<reference evidence="9 10" key="1">
    <citation type="submission" date="2019-06" db="EMBL/GenBank/DDBJ databases">
        <title>Sequencing the genomes of 1000 actinobacteria strains.</title>
        <authorList>
            <person name="Klenk H.-P."/>
        </authorList>
    </citation>
    <scope>NUCLEOTIDE SEQUENCE [LARGE SCALE GENOMIC DNA]</scope>
    <source>
        <strain evidence="9 10">DSM 45928</strain>
    </source>
</reference>
<evidence type="ECO:0000256" key="6">
    <source>
        <dbReference type="ARBA" id="ARBA00023136"/>
    </source>
</evidence>
<dbReference type="CDD" id="cd06261">
    <property type="entry name" value="TM_PBP2"/>
    <property type="match status" value="1"/>
</dbReference>
<dbReference type="Pfam" id="PF00528">
    <property type="entry name" value="BPD_transp_1"/>
    <property type="match status" value="1"/>
</dbReference>
<dbReference type="RefSeq" id="WP_142043573.1">
    <property type="nucleotide sequence ID" value="NZ_JBHTGS010000003.1"/>
</dbReference>
<evidence type="ECO:0000256" key="7">
    <source>
        <dbReference type="RuleBase" id="RU363032"/>
    </source>
</evidence>
<keyword evidence="2 7" id="KW-0813">Transport</keyword>
<dbReference type="InterPro" id="IPR000515">
    <property type="entry name" value="MetI-like"/>
</dbReference>
<evidence type="ECO:0000313" key="9">
    <source>
        <dbReference type="EMBL" id="TQL78770.1"/>
    </source>
</evidence>
<dbReference type="PANTHER" id="PTHR30193:SF18">
    <property type="entry name" value="OSMOPROTECTIVE COMPOUNDS UPTAKE PERMEASE PROTEIN GGTC"/>
    <property type="match status" value="1"/>
</dbReference>
<keyword evidence="6 7" id="KW-0472">Membrane</keyword>
<feature type="transmembrane region" description="Helical" evidence="7">
    <location>
        <begin position="297"/>
        <end position="315"/>
    </location>
</feature>
<feature type="transmembrane region" description="Helical" evidence="7">
    <location>
        <begin position="12"/>
        <end position="31"/>
    </location>
</feature>
<feature type="transmembrane region" description="Helical" evidence="7">
    <location>
        <begin position="43"/>
        <end position="64"/>
    </location>
</feature>
<dbReference type="GO" id="GO:0055085">
    <property type="term" value="P:transmembrane transport"/>
    <property type="evidence" value="ECO:0007669"/>
    <property type="project" value="InterPro"/>
</dbReference>
<organism evidence="9 10">
    <name type="scientific">Stackebrandtia endophytica</name>
    <dbReference type="NCBI Taxonomy" id="1496996"/>
    <lineage>
        <taxon>Bacteria</taxon>
        <taxon>Bacillati</taxon>
        <taxon>Actinomycetota</taxon>
        <taxon>Actinomycetes</taxon>
        <taxon>Glycomycetales</taxon>
        <taxon>Glycomycetaceae</taxon>
        <taxon>Stackebrandtia</taxon>
    </lineage>
</organism>
<keyword evidence="4 7" id="KW-0812">Transmembrane</keyword>
<protein>
    <submittedName>
        <fullName evidence="9">Carbohydrate ABC transporter membrane protein 1 (CUT1 family)</fullName>
    </submittedName>
</protein>
<dbReference type="OrthoDB" id="9805974at2"/>
<evidence type="ECO:0000256" key="2">
    <source>
        <dbReference type="ARBA" id="ARBA00022448"/>
    </source>
</evidence>
<dbReference type="InterPro" id="IPR035906">
    <property type="entry name" value="MetI-like_sf"/>
</dbReference>
<comment type="caution">
    <text evidence="9">The sequence shown here is derived from an EMBL/GenBank/DDBJ whole genome shotgun (WGS) entry which is preliminary data.</text>
</comment>
<feature type="transmembrane region" description="Helical" evidence="7">
    <location>
        <begin position="235"/>
        <end position="260"/>
    </location>
</feature>
<accession>A0A543B216</accession>
<proteinExistence type="inferred from homology"/>